<proteinExistence type="predicted"/>
<name>A0A5B7K062_PORTR</name>
<evidence type="ECO:0000313" key="2">
    <source>
        <dbReference type="EMBL" id="MPD00276.1"/>
    </source>
</evidence>
<sequence length="59" mass="6788">MRFETPQQRIFTRHAGPEDLRRVNDGPGDKQVKAATRGGVYTRLEIFVATLSQQVNHRH</sequence>
<evidence type="ECO:0000256" key="1">
    <source>
        <dbReference type="SAM" id="MobiDB-lite"/>
    </source>
</evidence>
<accession>A0A5B7K062</accession>
<dbReference type="AlphaFoldDB" id="A0A5B7K062"/>
<dbReference type="Proteomes" id="UP000324222">
    <property type="component" value="Unassembled WGS sequence"/>
</dbReference>
<feature type="region of interest" description="Disordered" evidence="1">
    <location>
        <begin position="1"/>
        <end position="33"/>
    </location>
</feature>
<feature type="compositionally biased region" description="Polar residues" evidence="1">
    <location>
        <begin position="1"/>
        <end position="10"/>
    </location>
</feature>
<feature type="compositionally biased region" description="Basic and acidic residues" evidence="1">
    <location>
        <begin position="15"/>
        <end position="32"/>
    </location>
</feature>
<reference evidence="2 3" key="1">
    <citation type="submission" date="2019-05" db="EMBL/GenBank/DDBJ databases">
        <title>Another draft genome of Portunus trituberculatus and its Hox gene families provides insights of decapod evolution.</title>
        <authorList>
            <person name="Jeong J.-H."/>
            <person name="Song I."/>
            <person name="Kim S."/>
            <person name="Choi T."/>
            <person name="Kim D."/>
            <person name="Ryu S."/>
            <person name="Kim W."/>
        </authorList>
    </citation>
    <scope>NUCLEOTIDE SEQUENCE [LARGE SCALE GENOMIC DNA]</scope>
    <source>
        <tissue evidence="2">Muscle</tissue>
    </source>
</reference>
<dbReference type="EMBL" id="VSRR010122193">
    <property type="protein sequence ID" value="MPD00276.1"/>
    <property type="molecule type" value="Genomic_DNA"/>
</dbReference>
<evidence type="ECO:0000313" key="3">
    <source>
        <dbReference type="Proteomes" id="UP000324222"/>
    </source>
</evidence>
<organism evidence="2 3">
    <name type="scientific">Portunus trituberculatus</name>
    <name type="common">Swimming crab</name>
    <name type="synonym">Neptunus trituberculatus</name>
    <dbReference type="NCBI Taxonomy" id="210409"/>
    <lineage>
        <taxon>Eukaryota</taxon>
        <taxon>Metazoa</taxon>
        <taxon>Ecdysozoa</taxon>
        <taxon>Arthropoda</taxon>
        <taxon>Crustacea</taxon>
        <taxon>Multicrustacea</taxon>
        <taxon>Malacostraca</taxon>
        <taxon>Eumalacostraca</taxon>
        <taxon>Eucarida</taxon>
        <taxon>Decapoda</taxon>
        <taxon>Pleocyemata</taxon>
        <taxon>Brachyura</taxon>
        <taxon>Eubrachyura</taxon>
        <taxon>Portunoidea</taxon>
        <taxon>Portunidae</taxon>
        <taxon>Portuninae</taxon>
        <taxon>Portunus</taxon>
    </lineage>
</organism>
<protein>
    <submittedName>
        <fullName evidence="2">Uncharacterized protein</fullName>
    </submittedName>
</protein>
<gene>
    <name evidence="2" type="ORF">E2C01_095737</name>
</gene>
<keyword evidence="3" id="KW-1185">Reference proteome</keyword>
<comment type="caution">
    <text evidence="2">The sequence shown here is derived from an EMBL/GenBank/DDBJ whole genome shotgun (WGS) entry which is preliminary data.</text>
</comment>